<proteinExistence type="predicted"/>
<reference evidence="2" key="2">
    <citation type="journal article" date="2015" name="Fish Shellfish Immunol.">
        <title>Early steps in the European eel (Anguilla anguilla)-Vibrio vulnificus interaction in the gills: Role of the RtxA13 toxin.</title>
        <authorList>
            <person name="Callol A."/>
            <person name="Pajuelo D."/>
            <person name="Ebbesson L."/>
            <person name="Teles M."/>
            <person name="MacKenzie S."/>
            <person name="Amaro C."/>
        </authorList>
    </citation>
    <scope>NUCLEOTIDE SEQUENCE</scope>
</reference>
<feature type="transmembrane region" description="Helical" evidence="1">
    <location>
        <begin position="41"/>
        <end position="60"/>
    </location>
</feature>
<reference evidence="2" key="1">
    <citation type="submission" date="2014-11" db="EMBL/GenBank/DDBJ databases">
        <authorList>
            <person name="Amaro Gonzalez C."/>
        </authorList>
    </citation>
    <scope>NUCLEOTIDE SEQUENCE</scope>
</reference>
<name>A0A0E9U610_ANGAN</name>
<protein>
    <recommendedName>
        <fullName evidence="3">Very-long-chain 3-oxoacyl-CoA synthase</fullName>
    </recommendedName>
</protein>
<dbReference type="AlphaFoldDB" id="A0A0E9U610"/>
<organism evidence="2">
    <name type="scientific">Anguilla anguilla</name>
    <name type="common">European freshwater eel</name>
    <name type="synonym">Muraena anguilla</name>
    <dbReference type="NCBI Taxonomy" id="7936"/>
    <lineage>
        <taxon>Eukaryota</taxon>
        <taxon>Metazoa</taxon>
        <taxon>Chordata</taxon>
        <taxon>Craniata</taxon>
        <taxon>Vertebrata</taxon>
        <taxon>Euteleostomi</taxon>
        <taxon>Actinopterygii</taxon>
        <taxon>Neopterygii</taxon>
        <taxon>Teleostei</taxon>
        <taxon>Anguilliformes</taxon>
        <taxon>Anguillidae</taxon>
        <taxon>Anguilla</taxon>
    </lineage>
</organism>
<keyword evidence="1" id="KW-0812">Transmembrane</keyword>
<evidence type="ECO:0000256" key="1">
    <source>
        <dbReference type="SAM" id="Phobius"/>
    </source>
</evidence>
<sequence length="76" mass="9324">MTNRVIICQVITLLVHLLHYWTFFLAFRATFYYIISQFGQLSHYQSIIILLYYYYTRLFLLPKRTDKQKQIISQKP</sequence>
<evidence type="ECO:0008006" key="3">
    <source>
        <dbReference type="Google" id="ProtNLM"/>
    </source>
</evidence>
<feature type="transmembrane region" description="Helical" evidence="1">
    <location>
        <begin position="12"/>
        <end position="35"/>
    </location>
</feature>
<accession>A0A0E9U610</accession>
<keyword evidence="1" id="KW-1133">Transmembrane helix</keyword>
<evidence type="ECO:0000313" key="2">
    <source>
        <dbReference type="EMBL" id="JAH61334.1"/>
    </source>
</evidence>
<keyword evidence="1" id="KW-0472">Membrane</keyword>
<dbReference type="EMBL" id="GBXM01047243">
    <property type="protein sequence ID" value="JAH61334.1"/>
    <property type="molecule type" value="Transcribed_RNA"/>
</dbReference>